<dbReference type="OrthoDB" id="9807606at2"/>
<dbReference type="GO" id="GO:0006635">
    <property type="term" value="P:fatty acid beta-oxidation"/>
    <property type="evidence" value="ECO:0007669"/>
    <property type="project" value="TreeGrafter"/>
</dbReference>
<dbReference type="PANTHER" id="PTHR11941:SF54">
    <property type="entry name" value="ENOYL-COA HYDRATASE, MITOCHONDRIAL"/>
    <property type="match status" value="1"/>
</dbReference>
<organism evidence="2 3">
    <name type="scientific">Actinomadura montaniterrae</name>
    <dbReference type="NCBI Taxonomy" id="1803903"/>
    <lineage>
        <taxon>Bacteria</taxon>
        <taxon>Bacillati</taxon>
        <taxon>Actinomycetota</taxon>
        <taxon>Actinomycetes</taxon>
        <taxon>Streptosporangiales</taxon>
        <taxon>Thermomonosporaceae</taxon>
        <taxon>Actinomadura</taxon>
    </lineage>
</organism>
<dbReference type="Pfam" id="PF00378">
    <property type="entry name" value="ECH_1"/>
    <property type="match status" value="1"/>
</dbReference>
<feature type="compositionally biased region" description="Basic residues" evidence="1">
    <location>
        <begin position="8"/>
        <end position="25"/>
    </location>
</feature>
<gene>
    <name evidence="2" type="ORF">F9B16_26350</name>
</gene>
<dbReference type="EMBL" id="WBMR01000086">
    <property type="protein sequence ID" value="KAB2375374.1"/>
    <property type="molecule type" value="Genomic_DNA"/>
</dbReference>
<evidence type="ECO:0000313" key="2">
    <source>
        <dbReference type="EMBL" id="KAB2375374.1"/>
    </source>
</evidence>
<feature type="region of interest" description="Disordered" evidence="1">
    <location>
        <begin position="1"/>
        <end position="46"/>
    </location>
</feature>
<protein>
    <submittedName>
        <fullName evidence="2">Enoyl-CoA hydratase/isomerase family protein</fullName>
    </submittedName>
</protein>
<evidence type="ECO:0000256" key="1">
    <source>
        <dbReference type="SAM" id="MobiDB-lite"/>
    </source>
</evidence>
<dbReference type="CDD" id="cd06558">
    <property type="entry name" value="crotonase-like"/>
    <property type="match status" value="1"/>
</dbReference>
<sequence>MDQPPAPPHRHGRQRRLEHRPRCRTAHPPPRLDLRPRGGGPMSTGRRLAVRREGAVMTVTFDNPPRHFFDEEMSVELDGLTRALRRDPSVRVVVFTGTGTSFLTHFDVPSLARGASSVPLPLGFGAGRLVAAVAGAAVRGRRVDRALRKTIARHALFLARTTAALDRLTRLDKVVVAEINGLCLGMGCILALACDIRVIADDVLIGLPESDLEILAGAGGTQRLTRTVGTGAALDLLLRGHWITAREAARLSLVQHVHPRERLHDRVLELCEGLARPSAVVTREIKRAVHETSTRPSRAALCRETAGTARTLSTRAAARELARYERYLAAHEPLTDEVILRGWTQGVDQEERCG</sequence>
<keyword evidence="2" id="KW-0413">Isomerase</keyword>
<name>A0A6L3VTJ8_9ACTN</name>
<dbReference type="SUPFAM" id="SSF52096">
    <property type="entry name" value="ClpP/crotonase"/>
    <property type="match status" value="1"/>
</dbReference>
<accession>A0A6L3VTJ8</accession>
<dbReference type="AlphaFoldDB" id="A0A6L3VTJ8"/>
<dbReference type="GO" id="GO:0016853">
    <property type="term" value="F:isomerase activity"/>
    <property type="evidence" value="ECO:0007669"/>
    <property type="project" value="UniProtKB-KW"/>
</dbReference>
<comment type="caution">
    <text evidence="2">The sequence shown here is derived from an EMBL/GenBank/DDBJ whole genome shotgun (WGS) entry which is preliminary data.</text>
</comment>
<dbReference type="InterPro" id="IPR029045">
    <property type="entry name" value="ClpP/crotonase-like_dom_sf"/>
</dbReference>
<dbReference type="Proteomes" id="UP000483004">
    <property type="component" value="Unassembled WGS sequence"/>
</dbReference>
<dbReference type="InterPro" id="IPR001753">
    <property type="entry name" value="Enoyl-CoA_hydra/iso"/>
</dbReference>
<reference evidence="2 3" key="1">
    <citation type="submission" date="2019-09" db="EMBL/GenBank/DDBJ databases">
        <title>Actinomadura physcomitrii sp. nov., a novel actinomycete isolated from moss [Physcomitrium sphaericum (Ludw) Fuernr].</title>
        <authorList>
            <person name="Liu C."/>
            <person name="Zhuang X."/>
        </authorList>
    </citation>
    <scope>NUCLEOTIDE SEQUENCE [LARGE SCALE GENOMIC DNA]</scope>
    <source>
        <strain evidence="2 3">CYP1-1B</strain>
    </source>
</reference>
<dbReference type="Gene3D" id="3.90.226.10">
    <property type="entry name" value="2-enoyl-CoA Hydratase, Chain A, domain 1"/>
    <property type="match status" value="1"/>
</dbReference>
<proteinExistence type="predicted"/>
<dbReference type="PANTHER" id="PTHR11941">
    <property type="entry name" value="ENOYL-COA HYDRATASE-RELATED"/>
    <property type="match status" value="1"/>
</dbReference>
<evidence type="ECO:0000313" key="3">
    <source>
        <dbReference type="Proteomes" id="UP000483004"/>
    </source>
</evidence>
<keyword evidence="3" id="KW-1185">Reference proteome</keyword>